<evidence type="ECO:0000313" key="3">
    <source>
        <dbReference type="Proteomes" id="UP000242561"/>
    </source>
</evidence>
<sequence length="194" mass="21618">MKRKFITLMALSFFGFAALNNGSGAYAHNMAQDEFVISKAEAAMAEKALFSFSTYAWEAKFEDIKEDLTIVQGPECHSMADYRNDCGFFDQNMVEHYFWDDDMILVVKSVSTKNFNGKEIRALGIGKARDKDNVVANVQKFLPDAKMTCLSADEAGQGDGISSCGAEMGEGWFTLLFDSNNQLISARMDAYHFT</sequence>
<dbReference type="Proteomes" id="UP000242561">
    <property type="component" value="Chromosome"/>
</dbReference>
<evidence type="ECO:0000256" key="1">
    <source>
        <dbReference type="SAM" id="SignalP"/>
    </source>
</evidence>
<accession>A0A1L3J9X3</accession>
<keyword evidence="3" id="KW-1185">Reference proteome</keyword>
<keyword evidence="1" id="KW-0732">Signal</keyword>
<feature type="signal peptide" evidence="1">
    <location>
        <begin position="1"/>
        <end position="17"/>
    </location>
</feature>
<protein>
    <submittedName>
        <fullName evidence="2">Uncharacterized protein</fullName>
    </submittedName>
</protein>
<evidence type="ECO:0000313" key="2">
    <source>
        <dbReference type="EMBL" id="APG61924.1"/>
    </source>
</evidence>
<name>A0A1L3J9X3_9SPHN</name>
<dbReference type="KEGG" id="sphl:LPB140_02765"/>
<dbReference type="STRING" id="1913578.LPB140_02765"/>
<proteinExistence type="predicted"/>
<dbReference type="EMBL" id="CP018154">
    <property type="protein sequence ID" value="APG61924.1"/>
    <property type="molecule type" value="Genomic_DNA"/>
</dbReference>
<gene>
    <name evidence="2" type="ORF">LPB140_02765</name>
</gene>
<dbReference type="AlphaFoldDB" id="A0A1L3J9X3"/>
<organism evidence="2 3">
    <name type="scientific">Sphingorhabdus lutea</name>
    <dbReference type="NCBI Taxonomy" id="1913578"/>
    <lineage>
        <taxon>Bacteria</taxon>
        <taxon>Pseudomonadati</taxon>
        <taxon>Pseudomonadota</taxon>
        <taxon>Alphaproteobacteria</taxon>
        <taxon>Sphingomonadales</taxon>
        <taxon>Sphingomonadaceae</taxon>
        <taxon>Sphingorhabdus</taxon>
    </lineage>
</organism>
<reference evidence="2 3" key="1">
    <citation type="submission" date="2016-11" db="EMBL/GenBank/DDBJ databases">
        <title>Sphingorhabdus sp. LPB0140, isolated from marine environment.</title>
        <authorList>
            <person name="Kim E."/>
            <person name="Yi H."/>
        </authorList>
    </citation>
    <scope>NUCLEOTIDE SEQUENCE [LARGE SCALE GENOMIC DNA]</scope>
    <source>
        <strain evidence="2 3">LPB0140</strain>
    </source>
</reference>
<feature type="chain" id="PRO_5012182486" evidence="1">
    <location>
        <begin position="18"/>
        <end position="194"/>
    </location>
</feature>
<dbReference type="RefSeq" id="WP_072558571.1">
    <property type="nucleotide sequence ID" value="NZ_CP018154.1"/>
</dbReference>